<keyword evidence="1" id="KW-1133">Transmembrane helix</keyword>
<gene>
    <name evidence="2" type="ORF">JOC73_002644</name>
</gene>
<name>A0ABS2NSY7_9FIRM</name>
<evidence type="ECO:0000313" key="3">
    <source>
        <dbReference type="Proteomes" id="UP001314796"/>
    </source>
</evidence>
<dbReference type="RefSeq" id="WP_204403930.1">
    <property type="nucleotide sequence ID" value="NZ_JAFBEE010000023.1"/>
</dbReference>
<feature type="transmembrane region" description="Helical" evidence="1">
    <location>
        <begin position="6"/>
        <end position="27"/>
    </location>
</feature>
<keyword evidence="1" id="KW-0472">Membrane</keyword>
<keyword evidence="3" id="KW-1185">Reference proteome</keyword>
<comment type="caution">
    <text evidence="2">The sequence shown here is derived from an EMBL/GenBank/DDBJ whole genome shotgun (WGS) entry which is preliminary data.</text>
</comment>
<evidence type="ECO:0000313" key="2">
    <source>
        <dbReference type="EMBL" id="MBM7616068.1"/>
    </source>
</evidence>
<dbReference type="EMBL" id="JAFBEE010000023">
    <property type="protein sequence ID" value="MBM7616068.1"/>
    <property type="molecule type" value="Genomic_DNA"/>
</dbReference>
<protein>
    <submittedName>
        <fullName evidence="2">Uncharacterized protein</fullName>
    </submittedName>
</protein>
<accession>A0ABS2NSY7</accession>
<dbReference type="Proteomes" id="UP001314796">
    <property type="component" value="Unassembled WGS sequence"/>
</dbReference>
<organism evidence="2 3">
    <name type="scientific">Alkaliphilus hydrothermalis</name>
    <dbReference type="NCBI Taxonomy" id="1482730"/>
    <lineage>
        <taxon>Bacteria</taxon>
        <taxon>Bacillati</taxon>
        <taxon>Bacillota</taxon>
        <taxon>Clostridia</taxon>
        <taxon>Peptostreptococcales</taxon>
        <taxon>Natronincolaceae</taxon>
        <taxon>Alkaliphilus</taxon>
    </lineage>
</organism>
<reference evidence="2 3" key="1">
    <citation type="submission" date="2021-01" db="EMBL/GenBank/DDBJ databases">
        <title>Genomic Encyclopedia of Type Strains, Phase IV (KMG-IV): sequencing the most valuable type-strain genomes for metagenomic binning, comparative biology and taxonomic classification.</title>
        <authorList>
            <person name="Goeker M."/>
        </authorList>
    </citation>
    <scope>NUCLEOTIDE SEQUENCE [LARGE SCALE GENOMIC DNA]</scope>
    <source>
        <strain evidence="2 3">DSM 25890</strain>
    </source>
</reference>
<keyword evidence="1" id="KW-0812">Transmembrane</keyword>
<evidence type="ECO:0000256" key="1">
    <source>
        <dbReference type="SAM" id="Phobius"/>
    </source>
</evidence>
<sequence>MEIKTYLFLSIGVALLFILFYQMLSYLKNKKFDSYFQIYSEETYNLDDLYHIKLKGHIAPKKDYLDIPYKELSIVIRTTAIQGEIKENEFYLELIRPRDRKKALMLVREQYMKAVTPYISETFQNRKEDIKLIELSKKHSAVMEKIACNTCKHKIQCSISFTQCHYERADVDVLLNKGIKVDVKTSTGFSYYKG</sequence>
<proteinExistence type="predicted"/>